<accession>A0ABQ5NJY3</accession>
<dbReference type="RefSeq" id="WP_131522292.1">
    <property type="nucleotide sequence ID" value="NZ_BRZA01000002.1"/>
</dbReference>
<keyword evidence="2" id="KW-1185">Reference proteome</keyword>
<reference evidence="1" key="1">
    <citation type="submission" date="2022-08" db="EMBL/GenBank/DDBJ databases">
        <title>Draft genome sequence of Lysinibacillus sp. strain KH24.</title>
        <authorList>
            <person name="Kanbe H."/>
            <person name="Itoh H."/>
        </authorList>
    </citation>
    <scope>NUCLEOTIDE SEQUENCE</scope>
    <source>
        <strain evidence="1">KH24</strain>
    </source>
</reference>
<sequence length="96" mass="11409">MNQLNIFDFIEEELQIGNFVYFKWFSDSGKLLTDGFGKISKIYGNIVEVKTLNKQKNGLYQSLIFPVKKHDVIINHRITEKDIKNNLKLENRFHKY</sequence>
<gene>
    <name evidence="1" type="ORF">LYSBPC_18070</name>
</gene>
<evidence type="ECO:0000313" key="2">
    <source>
        <dbReference type="Proteomes" id="UP001065593"/>
    </source>
</evidence>
<protein>
    <submittedName>
        <fullName evidence="1">Uncharacterized protein</fullName>
    </submittedName>
</protein>
<dbReference type="EMBL" id="BRZA01000002">
    <property type="protein sequence ID" value="GLC88680.1"/>
    <property type="molecule type" value="Genomic_DNA"/>
</dbReference>
<proteinExistence type="predicted"/>
<evidence type="ECO:0000313" key="1">
    <source>
        <dbReference type="EMBL" id="GLC88680.1"/>
    </source>
</evidence>
<comment type="caution">
    <text evidence="1">The sequence shown here is derived from an EMBL/GenBank/DDBJ whole genome shotgun (WGS) entry which is preliminary data.</text>
</comment>
<dbReference type="Proteomes" id="UP001065593">
    <property type="component" value="Unassembled WGS sequence"/>
</dbReference>
<name>A0ABQ5NJY3_9BACI</name>
<organism evidence="1 2">
    <name type="scientific">Lysinibacillus piscis</name>
    <dbReference type="NCBI Taxonomy" id="2518931"/>
    <lineage>
        <taxon>Bacteria</taxon>
        <taxon>Bacillati</taxon>
        <taxon>Bacillota</taxon>
        <taxon>Bacilli</taxon>
        <taxon>Bacillales</taxon>
        <taxon>Bacillaceae</taxon>
        <taxon>Lysinibacillus</taxon>
    </lineage>
</organism>